<evidence type="ECO:0000313" key="1">
    <source>
        <dbReference type="EMBL" id="KAI7989247.1"/>
    </source>
</evidence>
<keyword evidence="2" id="KW-1185">Reference proteome</keyword>
<evidence type="ECO:0000313" key="2">
    <source>
        <dbReference type="Proteomes" id="UP001060215"/>
    </source>
</evidence>
<name>A0ACC0FKF2_9ERIC</name>
<dbReference type="EMBL" id="CM045771">
    <property type="protein sequence ID" value="KAI7989247.1"/>
    <property type="molecule type" value="Genomic_DNA"/>
</dbReference>
<proteinExistence type="predicted"/>
<sequence>MMASCQCRCVCLIVIPAAATNTPPKFPLSSILDLRGSTGRRRRFSGISSPSPSFSFRGRQRQCLLFNRNSESTCTTSGPFHRCNSQLGGDLAPATSAAYGVLLLVGGLFAYTRTGSKGSLLGGLTGGSLMAAAYFLMQASEMKEIGDALAFGSTFLFASVFGIRLAATRKIIPAGPLLGLSICALAVFISAYLQDKSLM</sequence>
<protein>
    <submittedName>
        <fullName evidence="1">Uncharacterized protein</fullName>
    </submittedName>
</protein>
<comment type="caution">
    <text evidence="1">The sequence shown here is derived from an EMBL/GenBank/DDBJ whole genome shotgun (WGS) entry which is preliminary data.</text>
</comment>
<dbReference type="Proteomes" id="UP001060215">
    <property type="component" value="Chromosome 14"/>
</dbReference>
<reference evidence="1 2" key="1">
    <citation type="journal article" date="2022" name="Plant J.">
        <title>Chromosome-level genome of Camellia lanceoleosa provides a valuable resource for understanding genome evolution and self-incompatibility.</title>
        <authorList>
            <person name="Gong W."/>
            <person name="Xiao S."/>
            <person name="Wang L."/>
            <person name="Liao Z."/>
            <person name="Chang Y."/>
            <person name="Mo W."/>
            <person name="Hu G."/>
            <person name="Li W."/>
            <person name="Zhao G."/>
            <person name="Zhu H."/>
            <person name="Hu X."/>
            <person name="Ji K."/>
            <person name="Xiang X."/>
            <person name="Song Q."/>
            <person name="Yuan D."/>
            <person name="Jin S."/>
            <person name="Zhang L."/>
        </authorList>
    </citation>
    <scope>NUCLEOTIDE SEQUENCE [LARGE SCALE GENOMIC DNA]</scope>
    <source>
        <strain evidence="1">SQ_2022a</strain>
    </source>
</reference>
<gene>
    <name evidence="1" type="ORF">LOK49_LG13G03020</name>
</gene>
<organism evidence="1 2">
    <name type="scientific">Camellia lanceoleosa</name>
    <dbReference type="NCBI Taxonomy" id="1840588"/>
    <lineage>
        <taxon>Eukaryota</taxon>
        <taxon>Viridiplantae</taxon>
        <taxon>Streptophyta</taxon>
        <taxon>Embryophyta</taxon>
        <taxon>Tracheophyta</taxon>
        <taxon>Spermatophyta</taxon>
        <taxon>Magnoliopsida</taxon>
        <taxon>eudicotyledons</taxon>
        <taxon>Gunneridae</taxon>
        <taxon>Pentapetalae</taxon>
        <taxon>asterids</taxon>
        <taxon>Ericales</taxon>
        <taxon>Theaceae</taxon>
        <taxon>Camellia</taxon>
    </lineage>
</organism>
<accession>A0ACC0FKF2</accession>